<organism evidence="3 4">
    <name type="scientific">Camellia sinensis</name>
    <name type="common">Tea plant</name>
    <name type="synonym">Thea sinensis</name>
    <dbReference type="NCBI Taxonomy" id="4442"/>
    <lineage>
        <taxon>Eukaryota</taxon>
        <taxon>Viridiplantae</taxon>
        <taxon>Streptophyta</taxon>
        <taxon>Embryophyta</taxon>
        <taxon>Tracheophyta</taxon>
        <taxon>Spermatophyta</taxon>
        <taxon>Magnoliopsida</taxon>
        <taxon>eudicotyledons</taxon>
        <taxon>Gunneridae</taxon>
        <taxon>Pentapetalae</taxon>
        <taxon>asterids</taxon>
        <taxon>Ericales</taxon>
        <taxon>Theaceae</taxon>
        <taxon>Camellia</taxon>
    </lineage>
</organism>
<accession>A0A7J7GFW0</accession>
<dbReference type="PANTHER" id="PTHR33463">
    <property type="entry name" value="NB-ARC DOMAIN-CONTAINING PROTEIN-RELATED"/>
    <property type="match status" value="1"/>
</dbReference>
<dbReference type="InterPro" id="IPR050905">
    <property type="entry name" value="Plant_NBS-LRR"/>
</dbReference>
<comment type="caution">
    <text evidence="3">The sequence shown here is derived from an EMBL/GenBank/DDBJ whole genome shotgun (WGS) entry which is preliminary data.</text>
</comment>
<dbReference type="PANTHER" id="PTHR33463:SF198">
    <property type="entry name" value="RPP4C3"/>
    <property type="match status" value="1"/>
</dbReference>
<name>A0A7J7GFW0_CAMSI</name>
<dbReference type="Gene3D" id="3.80.10.10">
    <property type="entry name" value="Ribonuclease Inhibitor"/>
    <property type="match status" value="1"/>
</dbReference>
<evidence type="ECO:0000259" key="2">
    <source>
        <dbReference type="Pfam" id="PF07727"/>
    </source>
</evidence>
<feature type="domain" description="Reverse transcriptase Ty1/copia-type" evidence="2">
    <location>
        <begin position="1"/>
        <end position="74"/>
    </location>
</feature>
<dbReference type="InterPro" id="IPR032675">
    <property type="entry name" value="LRR_dom_sf"/>
</dbReference>
<gene>
    <name evidence="3" type="ORF">HYC85_025784</name>
</gene>
<dbReference type="SUPFAM" id="SSF52058">
    <property type="entry name" value="L domain-like"/>
    <property type="match status" value="1"/>
</dbReference>
<dbReference type="EMBL" id="JACBKZ010000012">
    <property type="protein sequence ID" value="KAF5938278.1"/>
    <property type="molecule type" value="Genomic_DNA"/>
</dbReference>
<proteinExistence type="predicted"/>
<reference evidence="4" key="1">
    <citation type="journal article" date="2020" name="Nat. Commun.">
        <title>Genome assembly of wild tea tree DASZ reveals pedigree and selection history of tea varieties.</title>
        <authorList>
            <person name="Zhang W."/>
            <person name="Zhang Y."/>
            <person name="Qiu H."/>
            <person name="Guo Y."/>
            <person name="Wan H."/>
            <person name="Zhang X."/>
            <person name="Scossa F."/>
            <person name="Alseekh S."/>
            <person name="Zhang Q."/>
            <person name="Wang P."/>
            <person name="Xu L."/>
            <person name="Schmidt M.H."/>
            <person name="Jia X."/>
            <person name="Li D."/>
            <person name="Zhu A."/>
            <person name="Guo F."/>
            <person name="Chen W."/>
            <person name="Ni D."/>
            <person name="Usadel B."/>
            <person name="Fernie A.R."/>
            <person name="Wen W."/>
        </authorList>
    </citation>
    <scope>NUCLEOTIDE SEQUENCE [LARGE SCALE GENOMIC DNA]</scope>
    <source>
        <strain evidence="4">cv. G240</strain>
    </source>
</reference>
<dbReference type="Pfam" id="PF07727">
    <property type="entry name" value="RVT_2"/>
    <property type="match status" value="1"/>
</dbReference>
<dbReference type="AlphaFoldDB" id="A0A7J7GFW0"/>
<sequence length="520" mass="58777">MLIVGQDSSMINRLKLELSKSFAMKDLGPAKQILGMKIVRDHKERLIWLSQESYIEKVLERFNMNKAKPVGCPLAGHFKLSSNQCPTSEKDKEEMLKVPYGSAVGSLMYAMVCTRPDIAHSVGVVSRFLSNPGKEHWATVKWILRYLRRTSKVCLCFGDGKPMLDGFTNSDMAGDIDSRKSTSGSKHIDVRYHWIRDVLGSKLLQLEKIQSNLKTTKISIPWTYLTLREPLRDQVNVLVDQLKSCYLLLDGDEEEQIKMHDVVHDVAISIAAKDEHGFMTIHGAKSREWPKKVTCELNTSISVMSNEIVEFPGGLRCKNLEFLLVRCSNSSLKIPDNFFEGMGEPKVLDLAITEDISLLPSSLQFLSNLSTLHLDQCQKFDNIFVIGWLLNLEILSFRGSNIEELPAEIRRLVNFKLLDLTRCGKLQRIAYAVISALVQLQELYMVDCGFFWELAGKEGGANASLREFESLSNLNTLEINIQNVEFLPRIPLFSKLKKYSICIGQGSESMEASQLLFAKL</sequence>
<protein>
    <recommendedName>
        <fullName evidence="2">Reverse transcriptase Ty1/copia-type domain-containing protein</fullName>
    </recommendedName>
</protein>
<dbReference type="InterPro" id="IPR013103">
    <property type="entry name" value="RVT_2"/>
</dbReference>
<evidence type="ECO:0000256" key="1">
    <source>
        <dbReference type="ARBA" id="ARBA00022821"/>
    </source>
</evidence>
<dbReference type="Proteomes" id="UP000593564">
    <property type="component" value="Unassembled WGS sequence"/>
</dbReference>
<evidence type="ECO:0000313" key="4">
    <source>
        <dbReference type="Proteomes" id="UP000593564"/>
    </source>
</evidence>
<keyword evidence="1" id="KW-0611">Plant defense</keyword>
<keyword evidence="4" id="KW-1185">Reference proteome</keyword>
<reference evidence="3 4" key="2">
    <citation type="submission" date="2020-07" db="EMBL/GenBank/DDBJ databases">
        <title>Genome assembly of wild tea tree DASZ reveals pedigree and selection history of tea varieties.</title>
        <authorList>
            <person name="Zhang W."/>
        </authorList>
    </citation>
    <scope>NUCLEOTIDE SEQUENCE [LARGE SCALE GENOMIC DNA]</scope>
    <source>
        <strain evidence="4">cv. G240</strain>
        <tissue evidence="3">Leaf</tissue>
    </source>
</reference>
<evidence type="ECO:0000313" key="3">
    <source>
        <dbReference type="EMBL" id="KAF5938278.1"/>
    </source>
</evidence>